<evidence type="ECO:0000313" key="3">
    <source>
        <dbReference type="Proteomes" id="UP000661193"/>
    </source>
</evidence>
<dbReference type="EMBL" id="JAETXL010000015">
    <property type="protein sequence ID" value="MBL6280162.1"/>
    <property type="molecule type" value="Genomic_DNA"/>
</dbReference>
<accession>A0ABS1UV30</accession>
<feature type="region of interest" description="Disordered" evidence="1">
    <location>
        <begin position="96"/>
        <end position="162"/>
    </location>
</feature>
<gene>
    <name evidence="2" type="ORF">JMF97_28770</name>
</gene>
<evidence type="ECO:0000313" key="2">
    <source>
        <dbReference type="EMBL" id="MBL6280162.1"/>
    </source>
</evidence>
<evidence type="ECO:0000256" key="1">
    <source>
        <dbReference type="SAM" id="MobiDB-lite"/>
    </source>
</evidence>
<reference evidence="2 3" key="1">
    <citation type="submission" date="2021-01" db="EMBL/GenBank/DDBJ databases">
        <title>Genome sequencing of Micromonospora fiedleri MG-37.</title>
        <authorList>
            <person name="Moreland P.E.J."/>
            <person name="Stach J.E.M."/>
        </authorList>
    </citation>
    <scope>NUCLEOTIDE SEQUENCE [LARGE SCALE GENOMIC DNA]</scope>
    <source>
        <strain evidence="2 3">MG-37</strain>
    </source>
</reference>
<dbReference type="NCBIfam" id="NF033847">
    <property type="entry name" value="MCP_Sipho"/>
    <property type="match status" value="1"/>
</dbReference>
<dbReference type="InterPro" id="IPR047790">
    <property type="entry name" value="MCP_Sipho"/>
</dbReference>
<name>A0ABS1UV30_9ACTN</name>
<protein>
    <submittedName>
        <fullName evidence="2">Major capsid protein</fullName>
    </submittedName>
</protein>
<comment type="caution">
    <text evidence="2">The sequence shown here is derived from an EMBL/GenBank/DDBJ whole genome shotgun (WGS) entry which is preliminary data.</text>
</comment>
<organism evidence="2 3">
    <name type="scientific">Micromonospora fiedleri</name>
    <dbReference type="NCBI Taxonomy" id="1157498"/>
    <lineage>
        <taxon>Bacteria</taxon>
        <taxon>Bacillati</taxon>
        <taxon>Actinomycetota</taxon>
        <taxon>Actinomycetes</taxon>
        <taxon>Micromonosporales</taxon>
        <taxon>Micromonosporaceae</taxon>
        <taxon>Micromonospora</taxon>
    </lineage>
</organism>
<proteinExistence type="predicted"/>
<keyword evidence="3" id="KW-1185">Reference proteome</keyword>
<sequence length="583" mass="62396">MLAAGRSGRVPYRAEEPTVFEIPASLDGLDLDELGRLETEAVAAFDALRDDPELNAAGLARLRELATFVASVRAQQEQIEQDAAAVASELDDLDAAVHGNPEEPESEGGDAEPGGGESEGGPVEDPPADEQAAAQQPTPVVASLARRAARRQPKPKVTQSSRSAIIKAAADVPNVPHGHVFSSVTEVAAAFDDKFAGFPRGVGSQVQTRIKQNVARVELPVDQALVAGGSGLVDLGLIDLAGSESRLAGGNLVAAGGWGAPSETLWELCEGLETTEGILDLPGISIPRGGGIKVPANLDFATLYSATGFVQTEADSAAGIEKPSYRVPTVAFVETRLEIDGVQIEQDIVQNAVWPELTRDVVRRAMTAHEHKINARMVQRMATAPSQSTQFTLTLGGDIGGDETTTAVLGALSLAATDYRYRYRMSRRALLECVVPMWLLDWIRADMARRAGVNYFDVTDEQITAWFTRRHLRPQFIYDWQDGYVNAGGVGFGGTTPPGQWPATVDFLIYAPGTWVKGTKPIIDLSAVYDSMKLRDNEYIALFTEQATLLVKRCFVSYKLTVPLCPAGVTGQTVAFSCAASES</sequence>
<dbReference type="Proteomes" id="UP000661193">
    <property type="component" value="Unassembled WGS sequence"/>
</dbReference>